<evidence type="ECO:0000259" key="2">
    <source>
        <dbReference type="PROSITE" id="PS50828"/>
    </source>
</evidence>
<accession>A0A6N6M4V2</accession>
<dbReference type="RefSeq" id="WP_151170072.1">
    <property type="nucleotide sequence ID" value="NZ_WACR01000013.1"/>
</dbReference>
<feature type="domain" description="Smr" evidence="2">
    <location>
        <begin position="131"/>
        <end position="190"/>
    </location>
</feature>
<feature type="region of interest" description="Disordered" evidence="1">
    <location>
        <begin position="57"/>
        <end position="77"/>
    </location>
</feature>
<dbReference type="Gene3D" id="3.30.1370.110">
    <property type="match status" value="1"/>
</dbReference>
<dbReference type="SUPFAM" id="SSF160443">
    <property type="entry name" value="SMR domain-like"/>
    <property type="match status" value="1"/>
</dbReference>
<evidence type="ECO:0000313" key="4">
    <source>
        <dbReference type="Proteomes" id="UP000435357"/>
    </source>
</evidence>
<sequence>MRFKVGDEVRFLNETGEGEITRIEGGKLYVDVDGFEYPYSPADVILVDGENTVFETREFGSDRGGNNTHESSEKHAETPINIALKGALSQVFERVNPKGIPECDLHIEKLVQKHEHLTNGEIVSLQLEYLKHILDSAEREKVRELIVIHGVGEGVLKIEVRQYLSSFAHITYEDASFQRYGRGATYVRLYGL</sequence>
<dbReference type="InterPro" id="IPR036063">
    <property type="entry name" value="Smr_dom_sf"/>
</dbReference>
<evidence type="ECO:0000256" key="1">
    <source>
        <dbReference type="SAM" id="MobiDB-lite"/>
    </source>
</evidence>
<evidence type="ECO:0000313" key="3">
    <source>
        <dbReference type="EMBL" id="KAB1062034.1"/>
    </source>
</evidence>
<comment type="caution">
    <text evidence="3">The sequence shown here is derived from an EMBL/GenBank/DDBJ whole genome shotgun (WGS) entry which is preliminary data.</text>
</comment>
<keyword evidence="4" id="KW-1185">Reference proteome</keyword>
<gene>
    <name evidence="3" type="ORF">F3059_13230</name>
</gene>
<dbReference type="EMBL" id="WACR01000013">
    <property type="protein sequence ID" value="KAB1062034.1"/>
    <property type="molecule type" value="Genomic_DNA"/>
</dbReference>
<name>A0A6N6M4V2_9FLAO</name>
<dbReference type="AlphaFoldDB" id="A0A6N6M4V2"/>
<dbReference type="Pfam" id="PF01713">
    <property type="entry name" value="Smr"/>
    <property type="match status" value="1"/>
</dbReference>
<proteinExistence type="predicted"/>
<dbReference type="OrthoDB" id="1524810at2"/>
<dbReference type="Proteomes" id="UP000435357">
    <property type="component" value="Unassembled WGS sequence"/>
</dbReference>
<dbReference type="PROSITE" id="PS50828">
    <property type="entry name" value="SMR"/>
    <property type="match status" value="1"/>
</dbReference>
<reference evidence="3 4" key="1">
    <citation type="submission" date="2019-09" db="EMBL/GenBank/DDBJ databases">
        <title>Genomes of Cryomorphaceae.</title>
        <authorList>
            <person name="Bowman J.P."/>
        </authorList>
    </citation>
    <scope>NUCLEOTIDE SEQUENCE [LARGE SCALE GENOMIC DNA]</scope>
    <source>
        <strain evidence="3 4">KCTC 52047</strain>
    </source>
</reference>
<protein>
    <submittedName>
        <fullName evidence="3">Smr/MutS family protein</fullName>
    </submittedName>
</protein>
<dbReference type="InterPro" id="IPR002625">
    <property type="entry name" value="Smr_dom"/>
</dbReference>
<organism evidence="3 4">
    <name type="scientific">Salibacter halophilus</name>
    <dbReference type="NCBI Taxonomy" id="1803916"/>
    <lineage>
        <taxon>Bacteria</taxon>
        <taxon>Pseudomonadati</taxon>
        <taxon>Bacteroidota</taxon>
        <taxon>Flavobacteriia</taxon>
        <taxon>Flavobacteriales</taxon>
        <taxon>Salibacteraceae</taxon>
        <taxon>Salibacter</taxon>
    </lineage>
</organism>